<comment type="caution">
    <text evidence="1">The sequence shown here is derived from an EMBL/GenBank/DDBJ whole genome shotgun (WGS) entry which is preliminary data.</text>
</comment>
<proteinExistence type="predicted"/>
<gene>
    <name evidence="1" type="ORF">DV515_00014187</name>
</gene>
<sequence>MSNCQQAAHGSQAAGGVMGGRGSIHSWNAAPRGWTGETPWEAAMAYSYPATQSSNIPWKALDIVIKDKKAVSVEDLVPDWVFLRKASMETFCFLCLSIHNWA</sequence>
<reference evidence="1 2" key="1">
    <citation type="journal article" date="2018" name="Proc. R. Soc. B">
        <title>A non-coding region near Follistatin controls head colour polymorphism in the Gouldian finch.</title>
        <authorList>
            <person name="Toomey M.B."/>
            <person name="Marques C.I."/>
            <person name="Andrade P."/>
            <person name="Araujo P.M."/>
            <person name="Sabatino S."/>
            <person name="Gazda M.A."/>
            <person name="Afonso S."/>
            <person name="Lopes R.J."/>
            <person name="Corbo J.C."/>
            <person name="Carneiro M."/>
        </authorList>
    </citation>
    <scope>NUCLEOTIDE SEQUENCE [LARGE SCALE GENOMIC DNA]</scope>
    <source>
        <strain evidence="1">Red01</strain>
        <tissue evidence="1">Muscle</tissue>
    </source>
</reference>
<dbReference type="Proteomes" id="UP000276834">
    <property type="component" value="Unassembled WGS sequence"/>
</dbReference>
<name>A0A3L8RYR3_CHLGU</name>
<keyword evidence="2" id="KW-1185">Reference proteome</keyword>
<dbReference type="EMBL" id="QUSF01000114">
    <property type="protein sequence ID" value="RLV91163.1"/>
    <property type="molecule type" value="Genomic_DNA"/>
</dbReference>
<dbReference type="AlphaFoldDB" id="A0A3L8RYR3"/>
<organism evidence="1 2">
    <name type="scientific">Chloebia gouldiae</name>
    <name type="common">Gouldian finch</name>
    <name type="synonym">Erythrura gouldiae</name>
    <dbReference type="NCBI Taxonomy" id="44316"/>
    <lineage>
        <taxon>Eukaryota</taxon>
        <taxon>Metazoa</taxon>
        <taxon>Chordata</taxon>
        <taxon>Craniata</taxon>
        <taxon>Vertebrata</taxon>
        <taxon>Euteleostomi</taxon>
        <taxon>Archelosauria</taxon>
        <taxon>Archosauria</taxon>
        <taxon>Dinosauria</taxon>
        <taxon>Saurischia</taxon>
        <taxon>Theropoda</taxon>
        <taxon>Coelurosauria</taxon>
        <taxon>Aves</taxon>
        <taxon>Neognathae</taxon>
        <taxon>Neoaves</taxon>
        <taxon>Telluraves</taxon>
        <taxon>Australaves</taxon>
        <taxon>Passeriformes</taxon>
        <taxon>Passeroidea</taxon>
        <taxon>Passeridae</taxon>
        <taxon>Chloebia</taxon>
    </lineage>
</organism>
<protein>
    <submittedName>
        <fullName evidence="1">Uncharacterized protein</fullName>
    </submittedName>
</protein>
<evidence type="ECO:0000313" key="1">
    <source>
        <dbReference type="EMBL" id="RLV91163.1"/>
    </source>
</evidence>
<evidence type="ECO:0000313" key="2">
    <source>
        <dbReference type="Proteomes" id="UP000276834"/>
    </source>
</evidence>
<accession>A0A3L8RYR3</accession>